<sequence length="73" mass="8204">MEDGESNRIDPGTSSTLPSKVPKDKAKKPAKDLKAAFDRELSSHGSHKGARREQHYFVQLVSIPRNVEELKPY</sequence>
<protein>
    <submittedName>
        <fullName evidence="2">Uncharacterized protein</fullName>
    </submittedName>
</protein>
<reference evidence="2" key="1">
    <citation type="journal article" date="2020" name="Fungal Divers.">
        <title>Resolving the Mortierellaceae phylogeny through synthesis of multi-gene phylogenetics and phylogenomics.</title>
        <authorList>
            <person name="Vandepol N."/>
            <person name="Liber J."/>
            <person name="Desiro A."/>
            <person name="Na H."/>
            <person name="Kennedy M."/>
            <person name="Barry K."/>
            <person name="Grigoriev I.V."/>
            <person name="Miller A.N."/>
            <person name="O'Donnell K."/>
            <person name="Stajich J.E."/>
            <person name="Bonito G."/>
        </authorList>
    </citation>
    <scope>NUCLEOTIDE SEQUENCE</scope>
    <source>
        <strain evidence="2">NRRL 2591</strain>
    </source>
</reference>
<proteinExistence type="predicted"/>
<feature type="region of interest" description="Disordered" evidence="1">
    <location>
        <begin position="1"/>
        <end position="53"/>
    </location>
</feature>
<evidence type="ECO:0000313" key="2">
    <source>
        <dbReference type="EMBL" id="KAF9536424.1"/>
    </source>
</evidence>
<accession>A0A9P6EWC2</accession>
<comment type="caution">
    <text evidence="2">The sequence shown here is derived from an EMBL/GenBank/DDBJ whole genome shotgun (WGS) entry which is preliminary data.</text>
</comment>
<feature type="compositionally biased region" description="Basic and acidic residues" evidence="1">
    <location>
        <begin position="21"/>
        <end position="42"/>
    </location>
</feature>
<dbReference type="EMBL" id="JAAAXW010000728">
    <property type="protein sequence ID" value="KAF9536424.1"/>
    <property type="molecule type" value="Genomic_DNA"/>
</dbReference>
<organism evidence="2 3">
    <name type="scientific">Mortierella hygrophila</name>
    <dbReference type="NCBI Taxonomy" id="979708"/>
    <lineage>
        <taxon>Eukaryota</taxon>
        <taxon>Fungi</taxon>
        <taxon>Fungi incertae sedis</taxon>
        <taxon>Mucoromycota</taxon>
        <taxon>Mortierellomycotina</taxon>
        <taxon>Mortierellomycetes</taxon>
        <taxon>Mortierellales</taxon>
        <taxon>Mortierellaceae</taxon>
        <taxon>Mortierella</taxon>
    </lineage>
</organism>
<dbReference type="Proteomes" id="UP000723463">
    <property type="component" value="Unassembled WGS sequence"/>
</dbReference>
<name>A0A9P6EWC2_9FUNG</name>
<keyword evidence="3" id="KW-1185">Reference proteome</keyword>
<evidence type="ECO:0000256" key="1">
    <source>
        <dbReference type="SAM" id="MobiDB-lite"/>
    </source>
</evidence>
<evidence type="ECO:0000313" key="3">
    <source>
        <dbReference type="Proteomes" id="UP000723463"/>
    </source>
</evidence>
<dbReference type="AlphaFoldDB" id="A0A9P6EWC2"/>
<gene>
    <name evidence="2" type="ORF">EC957_010996</name>
</gene>